<feature type="region of interest" description="Disordered" evidence="1">
    <location>
        <begin position="76"/>
        <end position="104"/>
    </location>
</feature>
<comment type="caution">
    <text evidence="2">The sequence shown here is derived from an EMBL/GenBank/DDBJ whole genome shotgun (WGS) entry which is preliminary data.</text>
</comment>
<evidence type="ECO:0000313" key="2">
    <source>
        <dbReference type="EMBL" id="EDM80051.1"/>
    </source>
</evidence>
<keyword evidence="3" id="KW-1185">Reference proteome</keyword>
<proteinExistence type="predicted"/>
<dbReference type="Proteomes" id="UP000005801">
    <property type="component" value="Unassembled WGS sequence"/>
</dbReference>
<reference evidence="2 3" key="1">
    <citation type="submission" date="2007-06" db="EMBL/GenBank/DDBJ databases">
        <authorList>
            <person name="Shimkets L."/>
            <person name="Ferriera S."/>
            <person name="Johnson J."/>
            <person name="Kravitz S."/>
            <person name="Beeson K."/>
            <person name="Sutton G."/>
            <person name="Rogers Y.-H."/>
            <person name="Friedman R."/>
            <person name="Frazier M."/>
            <person name="Venter J.C."/>
        </authorList>
    </citation>
    <scope>NUCLEOTIDE SEQUENCE [LARGE SCALE GENOMIC DNA]</scope>
    <source>
        <strain evidence="2 3">SIR-1</strain>
    </source>
</reference>
<evidence type="ECO:0000256" key="1">
    <source>
        <dbReference type="SAM" id="MobiDB-lite"/>
    </source>
</evidence>
<name>A6G282_9BACT</name>
<organism evidence="2 3">
    <name type="scientific">Plesiocystis pacifica SIR-1</name>
    <dbReference type="NCBI Taxonomy" id="391625"/>
    <lineage>
        <taxon>Bacteria</taxon>
        <taxon>Pseudomonadati</taxon>
        <taxon>Myxococcota</taxon>
        <taxon>Polyangia</taxon>
        <taxon>Nannocystales</taxon>
        <taxon>Nannocystaceae</taxon>
        <taxon>Plesiocystis</taxon>
    </lineage>
</organism>
<dbReference type="AlphaFoldDB" id="A6G282"/>
<dbReference type="STRING" id="391625.PPSIR1_20529"/>
<dbReference type="RefSeq" id="WP_006970831.1">
    <property type="nucleotide sequence ID" value="NZ_ABCS01000014.1"/>
</dbReference>
<accession>A6G282</accession>
<dbReference type="EMBL" id="ABCS01000014">
    <property type="protein sequence ID" value="EDM80051.1"/>
    <property type="molecule type" value="Genomic_DNA"/>
</dbReference>
<sequence length="143" mass="15642">MMSADPCNPDLPLDRAAARHFTGRFTRDLSIALAKAKDLSVGSGAARRYVHIRELELDNDITVERLILRFVLSPKRPPPPGPVFTLNGTHGDQAGSSTPSSAASPESLRMSYVFTSEVPVAQGIEEFRQFLRNYMARSTKAPG</sequence>
<gene>
    <name evidence="2" type="ORF">PPSIR1_20529</name>
</gene>
<evidence type="ECO:0000313" key="3">
    <source>
        <dbReference type="Proteomes" id="UP000005801"/>
    </source>
</evidence>
<protein>
    <submittedName>
        <fullName evidence="2">Uncharacterized protein</fullName>
    </submittedName>
</protein>